<dbReference type="EMBL" id="BTGU01000033">
    <property type="protein sequence ID" value="GMN50427.1"/>
    <property type="molecule type" value="Genomic_DNA"/>
</dbReference>
<sequence length="436" mass="49836">MSNTRLSKRLEEQFFDTIFPALYSPYSIGLQAGTLPFEKFCKSMSCESLFLEEFGEWLQMAEEQVTNDFHVFSLKNLRKSICRYACSRAQIAGDMGEFTTTSLHTTTKMSELLHSSEHGNAKELTPSFVLAIIASCFRLYAHIYSTVAWNTAHSFNRWFDMNYLETTILEIENTFDELSYSLTREDSIKVEDFYQQALQLVAEFFATLPISEESIVPLYSALDRLNVKLVFFSNFDLTCSLDDSISFLEELATSNLSEPKFDEVFPNWQSRARSYIDKEKICMRSVQNGSPAPTFDYEGICIALEQFAKFEMEANTTVESITTGDNSRKVESPMEKREYFASLKARTEGDKFTIYIGRRAGDLLCLLEANIGIIIDKESLGPLCDHFAIQLKPLHSSVVENQNQLSLDLPHCWKPLSGILYYVDSWAEIEAFILGW</sequence>
<reference evidence="1" key="1">
    <citation type="submission" date="2023-07" db="EMBL/GenBank/DDBJ databases">
        <title>draft genome sequence of fig (Ficus carica).</title>
        <authorList>
            <person name="Takahashi T."/>
            <person name="Nishimura K."/>
        </authorList>
    </citation>
    <scope>NUCLEOTIDE SEQUENCE</scope>
</reference>
<dbReference type="GO" id="GO:0005829">
    <property type="term" value="C:cytosol"/>
    <property type="evidence" value="ECO:0007669"/>
    <property type="project" value="TreeGrafter"/>
</dbReference>
<accession>A0AA88DCV9</accession>
<comment type="caution">
    <text evidence="1">The sequence shown here is derived from an EMBL/GenBank/DDBJ whole genome shotgun (WGS) entry which is preliminary data.</text>
</comment>
<dbReference type="PANTHER" id="PTHR43198">
    <property type="entry name" value="BIFUNCTIONAL TH2 PROTEIN"/>
    <property type="match status" value="1"/>
</dbReference>
<dbReference type="InterPro" id="IPR050967">
    <property type="entry name" value="Thiamine_Salvage_TenA"/>
</dbReference>
<dbReference type="SUPFAM" id="SSF48613">
    <property type="entry name" value="Heme oxygenase-like"/>
    <property type="match status" value="1"/>
</dbReference>
<organism evidence="1 2">
    <name type="scientific">Ficus carica</name>
    <name type="common">Common fig</name>
    <dbReference type="NCBI Taxonomy" id="3494"/>
    <lineage>
        <taxon>Eukaryota</taxon>
        <taxon>Viridiplantae</taxon>
        <taxon>Streptophyta</taxon>
        <taxon>Embryophyta</taxon>
        <taxon>Tracheophyta</taxon>
        <taxon>Spermatophyta</taxon>
        <taxon>Magnoliopsida</taxon>
        <taxon>eudicotyledons</taxon>
        <taxon>Gunneridae</taxon>
        <taxon>Pentapetalae</taxon>
        <taxon>rosids</taxon>
        <taxon>fabids</taxon>
        <taxon>Rosales</taxon>
        <taxon>Moraceae</taxon>
        <taxon>Ficeae</taxon>
        <taxon>Ficus</taxon>
    </lineage>
</organism>
<evidence type="ECO:0000313" key="1">
    <source>
        <dbReference type="EMBL" id="GMN50427.1"/>
    </source>
</evidence>
<gene>
    <name evidence="1" type="ORF">TIFTF001_019582</name>
</gene>
<name>A0AA88DCV9_FICCA</name>
<keyword evidence="2" id="KW-1185">Reference proteome</keyword>
<protein>
    <submittedName>
        <fullName evidence="1">Uncharacterized protein</fullName>
    </submittedName>
</protein>
<proteinExistence type="predicted"/>
<evidence type="ECO:0000313" key="2">
    <source>
        <dbReference type="Proteomes" id="UP001187192"/>
    </source>
</evidence>
<dbReference type="Proteomes" id="UP001187192">
    <property type="component" value="Unassembled WGS sequence"/>
</dbReference>
<dbReference type="PANTHER" id="PTHR43198:SF9">
    <property type="entry name" value="AMINOPYRIMIDINE AMINOHYDROLASE, MITOCHONDRIAL ISOFORM X1-RELATED"/>
    <property type="match status" value="1"/>
</dbReference>
<dbReference type="AlphaFoldDB" id="A0AA88DCV9"/>
<dbReference type="Gene3D" id="1.20.910.10">
    <property type="entry name" value="Heme oxygenase-like"/>
    <property type="match status" value="1"/>
</dbReference>
<dbReference type="InterPro" id="IPR016084">
    <property type="entry name" value="Haem_Oase-like_multi-hlx"/>
</dbReference>